<accession>A0A1I8P8V5</accession>
<dbReference type="KEGG" id="scac:106083201"/>
<feature type="region of interest" description="Disordered" evidence="1">
    <location>
        <begin position="510"/>
        <end position="550"/>
    </location>
</feature>
<name>A0A1I8P8V5_STOCA</name>
<proteinExistence type="predicted"/>
<evidence type="ECO:0000313" key="3">
    <source>
        <dbReference type="EnsemblMetazoa" id="SCAU005893-PA"/>
    </source>
</evidence>
<evidence type="ECO:0000259" key="2">
    <source>
        <dbReference type="PROSITE" id="PS00028"/>
    </source>
</evidence>
<dbReference type="InterPro" id="IPR013087">
    <property type="entry name" value="Znf_C2H2_type"/>
</dbReference>
<feature type="region of interest" description="Disordered" evidence="1">
    <location>
        <begin position="93"/>
        <end position="112"/>
    </location>
</feature>
<dbReference type="EnsemblMetazoa" id="SCAU005893-RA">
    <property type="protein sequence ID" value="SCAU005893-PA"/>
    <property type="gene ID" value="SCAU005893"/>
</dbReference>
<feature type="compositionally biased region" description="Basic residues" evidence="1">
    <location>
        <begin position="99"/>
        <end position="112"/>
    </location>
</feature>
<protein>
    <recommendedName>
        <fullName evidence="2">C2H2-type domain-containing protein</fullName>
    </recommendedName>
</protein>
<evidence type="ECO:0000256" key="1">
    <source>
        <dbReference type="SAM" id="MobiDB-lite"/>
    </source>
</evidence>
<keyword evidence="4" id="KW-1185">Reference proteome</keyword>
<reference evidence="3" key="1">
    <citation type="submission" date="2020-05" db="UniProtKB">
        <authorList>
            <consortium name="EnsemblMetazoa"/>
        </authorList>
    </citation>
    <scope>IDENTIFICATION</scope>
    <source>
        <strain evidence="3">USDA</strain>
    </source>
</reference>
<dbReference type="STRING" id="35570.A0A1I8P8V5"/>
<organism evidence="3 4">
    <name type="scientific">Stomoxys calcitrans</name>
    <name type="common">Stable fly</name>
    <name type="synonym">Conops calcitrans</name>
    <dbReference type="NCBI Taxonomy" id="35570"/>
    <lineage>
        <taxon>Eukaryota</taxon>
        <taxon>Metazoa</taxon>
        <taxon>Ecdysozoa</taxon>
        <taxon>Arthropoda</taxon>
        <taxon>Hexapoda</taxon>
        <taxon>Insecta</taxon>
        <taxon>Pterygota</taxon>
        <taxon>Neoptera</taxon>
        <taxon>Endopterygota</taxon>
        <taxon>Diptera</taxon>
        <taxon>Brachycera</taxon>
        <taxon>Muscomorpha</taxon>
        <taxon>Muscoidea</taxon>
        <taxon>Muscidae</taxon>
        <taxon>Stomoxys</taxon>
    </lineage>
</organism>
<feature type="compositionally biased region" description="Low complexity" evidence="1">
    <location>
        <begin position="530"/>
        <end position="550"/>
    </location>
</feature>
<dbReference type="Proteomes" id="UP000095300">
    <property type="component" value="Unassembled WGS sequence"/>
</dbReference>
<evidence type="ECO:0000313" key="4">
    <source>
        <dbReference type="Proteomes" id="UP000095300"/>
    </source>
</evidence>
<sequence length="981" mass="107122">MENLTKFSTTSETSAAAAAAACKCDSSSMNMSFAGGGSSGGGVGVGLANSGGGAVGGNNKVTTPPVSAHTSTWLAALHVNNNNNTTMDKSFNAKDSSHHQHHNHHHQHHHHHMCGNNLTTTTTSNLVGCDMYQKNCGKTTLSTSTATNTMARVALIEEDEGGGIVGSGSSIDGNKQLSSSQNGTASDYVSASAMQALGCKDGTDVVINAAASSLLQTETDYDSYDMCGAVSLSPPLLDDSEAAAAAALGGVGNVGLGDGGHSNRTSLNNSTENLSYISDNFFGDDLILLGEDGDLEAEELSLNSDDCIYTYRGAGAEFDLTQPPMVCLAGNFGGVHGPGNIAQEEETDFLEMDFDPDPPSELEYNQAADLRNCVNDSKDPYLMQRDSCHLVTPPKQRHQLFSSPIDDLPPAPKALQAQSLLSKNFARITLHLDQIQKDYSGEDDDEKGTRERLNSALDTRPLEEEFVKERAMDTCHSLPNTLHDHFTNRCNSESAVITASKDDNALTAPLQVLGTNKSPSKITGAKPKRLSTFSSTSSTSSKNSSKSRNSLRSAFQTINTLGISSSFDERSVSCSEFRTERDSSSTTAVNCKQNSLLASNAPHTAPTTASSLMPEFNAFNDETCLDCLEKEFLANTIGKALDPLGCSKCRKRLGRSSLYGHHHHHHQQQQQRSTRDINACTSTSKYRRSASPTTTFFFSDQASSPTSRLFSCEFLNSQARKRQEWDSFMQEQKELPTSEMLATRMHHGIDAAGKLNVARTKSAAAMVDVRDLNDSLKNLETKLFKNLKPPDPCTAILSTNNLKESSLVQALDKLQIAYNQELLKMYFKKSLNNNNANINNNNFSSSSTNICITTSHQEFKNLKQFLLYVSKRPANYHKLQRLIRKITQQQVIVQFKKDTSITEMEMVPVRVSEILHYWSQCKNLECLKDMDKRFQDANVLGKIANIIRQAHQRSSSSSRRPDYIYIPQYYPSGFLTLSVKC</sequence>
<dbReference type="PROSITE" id="PS00028">
    <property type="entry name" value="ZINC_FINGER_C2H2_1"/>
    <property type="match status" value="1"/>
</dbReference>
<dbReference type="AlphaFoldDB" id="A0A1I8P8V5"/>
<feature type="domain" description="C2H2-type" evidence="2">
    <location>
        <begin position="646"/>
        <end position="666"/>
    </location>
</feature>
<gene>
    <name evidence="3" type="primary">106083201</name>
</gene>
<dbReference type="VEuPathDB" id="VectorBase:SCAU005893"/>
<dbReference type="OrthoDB" id="10064600at2759"/>